<sequence>MKSVLLTALLLAFSTAALADESVIVTQTKTWQSVPITVDEQAHTYTVEKGVTLPEGDYYYTYPGYRCLKEKRDIVGVNAVVFQTGIPGGSDIYCYAD</sequence>
<gene>
    <name evidence="2" type="ORF">Lche_1809</name>
    <name evidence="3" type="ORF">NCTC11976_02492</name>
</gene>
<feature type="chain" id="PRO_5030019483" evidence="1">
    <location>
        <begin position="20"/>
        <end position="97"/>
    </location>
</feature>
<proteinExistence type="predicted"/>
<feature type="signal peptide" evidence="1">
    <location>
        <begin position="1"/>
        <end position="19"/>
    </location>
</feature>
<organism evidence="2 4">
    <name type="scientific">Legionella cherrii</name>
    <dbReference type="NCBI Taxonomy" id="28084"/>
    <lineage>
        <taxon>Bacteria</taxon>
        <taxon>Pseudomonadati</taxon>
        <taxon>Pseudomonadota</taxon>
        <taxon>Gammaproteobacteria</taxon>
        <taxon>Legionellales</taxon>
        <taxon>Legionellaceae</taxon>
        <taxon>Legionella</taxon>
    </lineage>
</organism>
<dbReference type="Proteomes" id="UP000277577">
    <property type="component" value="Chromosome"/>
</dbReference>
<evidence type="ECO:0000256" key="1">
    <source>
        <dbReference type="SAM" id="SignalP"/>
    </source>
</evidence>
<protein>
    <submittedName>
        <fullName evidence="2">Secreted protein</fullName>
    </submittedName>
</protein>
<dbReference type="Proteomes" id="UP000054921">
    <property type="component" value="Unassembled WGS sequence"/>
</dbReference>
<dbReference type="PATRIC" id="fig|28084.5.peg.1959"/>
<name>A0A0W0S9T5_9GAMM</name>
<evidence type="ECO:0000313" key="2">
    <source>
        <dbReference type="EMBL" id="KTC79789.1"/>
    </source>
</evidence>
<dbReference type="EMBL" id="LR134173">
    <property type="protein sequence ID" value="VEB37980.1"/>
    <property type="molecule type" value="Genomic_DNA"/>
</dbReference>
<dbReference type="RefSeq" id="WP_028380342.1">
    <property type="nucleotide sequence ID" value="NZ_CAAAIT010000001.1"/>
</dbReference>
<dbReference type="AlphaFoldDB" id="A0A0W0S9T5"/>
<dbReference type="EMBL" id="LNXW01000013">
    <property type="protein sequence ID" value="KTC79789.1"/>
    <property type="molecule type" value="Genomic_DNA"/>
</dbReference>
<evidence type="ECO:0000313" key="5">
    <source>
        <dbReference type="Proteomes" id="UP000277577"/>
    </source>
</evidence>
<evidence type="ECO:0000313" key="3">
    <source>
        <dbReference type="EMBL" id="VEB37980.1"/>
    </source>
</evidence>
<evidence type="ECO:0000313" key="4">
    <source>
        <dbReference type="Proteomes" id="UP000054921"/>
    </source>
</evidence>
<keyword evidence="5" id="KW-1185">Reference proteome</keyword>
<dbReference type="OrthoDB" id="5651136at2"/>
<reference evidence="3 5" key="2">
    <citation type="submission" date="2018-12" db="EMBL/GenBank/DDBJ databases">
        <authorList>
            <consortium name="Pathogen Informatics"/>
        </authorList>
    </citation>
    <scope>NUCLEOTIDE SEQUENCE [LARGE SCALE GENOMIC DNA]</scope>
    <source>
        <strain evidence="3 5">NCTC11976</strain>
    </source>
</reference>
<accession>A0A0W0S9T5</accession>
<reference evidence="2 4" key="1">
    <citation type="submission" date="2015-11" db="EMBL/GenBank/DDBJ databases">
        <title>Genomic analysis of 38 Legionella species identifies large and diverse effector repertoires.</title>
        <authorList>
            <person name="Burstein D."/>
            <person name="Amaro F."/>
            <person name="Zusman T."/>
            <person name="Lifshitz Z."/>
            <person name="Cohen O."/>
            <person name="Gilbert J.A."/>
            <person name="Pupko T."/>
            <person name="Shuman H.A."/>
            <person name="Segal G."/>
        </authorList>
    </citation>
    <scope>NUCLEOTIDE SEQUENCE [LARGE SCALE GENOMIC DNA]</scope>
    <source>
        <strain evidence="2 4">ORW</strain>
    </source>
</reference>
<keyword evidence="1" id="KW-0732">Signal</keyword>